<evidence type="ECO:0000256" key="1">
    <source>
        <dbReference type="SAM" id="SignalP"/>
    </source>
</evidence>
<gene>
    <name evidence="2" type="ORF">PCAL00307_LOCUS6772</name>
    <name evidence="3" type="ORF">PCAL00307_LOCUS6773</name>
    <name evidence="4" type="ORF">PECAL_1P12400</name>
</gene>
<dbReference type="Proteomes" id="UP000789595">
    <property type="component" value="Unassembled WGS sequence"/>
</dbReference>
<accession>A0A6S8T551</accession>
<reference evidence="4" key="2">
    <citation type="submission" date="2021-11" db="EMBL/GenBank/DDBJ databases">
        <authorList>
            <consortium name="Genoscope - CEA"/>
            <person name="William W."/>
        </authorList>
    </citation>
    <scope>NUCLEOTIDE SEQUENCE</scope>
</reference>
<protein>
    <submittedName>
        <fullName evidence="2">Uncharacterized protein</fullName>
    </submittedName>
</protein>
<evidence type="ECO:0000313" key="4">
    <source>
        <dbReference type="EMBL" id="CAH0364855.1"/>
    </source>
</evidence>
<reference evidence="2" key="1">
    <citation type="submission" date="2021-01" db="EMBL/GenBank/DDBJ databases">
        <authorList>
            <person name="Corre E."/>
            <person name="Pelletier E."/>
            <person name="Niang G."/>
            <person name="Scheremetjew M."/>
            <person name="Finn R."/>
            <person name="Kale V."/>
            <person name="Holt S."/>
            <person name="Cochrane G."/>
            <person name="Meng A."/>
            <person name="Brown T."/>
            <person name="Cohen L."/>
        </authorList>
    </citation>
    <scope>NUCLEOTIDE SEQUENCE</scope>
    <source>
        <strain evidence="2">CCMP1756</strain>
    </source>
</reference>
<organism evidence="2">
    <name type="scientific">Pelagomonas calceolata</name>
    <dbReference type="NCBI Taxonomy" id="35677"/>
    <lineage>
        <taxon>Eukaryota</taxon>
        <taxon>Sar</taxon>
        <taxon>Stramenopiles</taxon>
        <taxon>Ochrophyta</taxon>
        <taxon>Pelagophyceae</taxon>
        <taxon>Pelagomonadales</taxon>
        <taxon>Pelagomonadaceae</taxon>
        <taxon>Pelagomonas</taxon>
    </lineage>
</organism>
<proteinExistence type="predicted"/>
<evidence type="ECO:0000313" key="5">
    <source>
        <dbReference type="Proteomes" id="UP000789595"/>
    </source>
</evidence>
<dbReference type="EMBL" id="CAKKNE010000001">
    <property type="protein sequence ID" value="CAH0364855.1"/>
    <property type="molecule type" value="Genomic_DNA"/>
</dbReference>
<feature type="signal peptide" evidence="1">
    <location>
        <begin position="1"/>
        <end position="16"/>
    </location>
</feature>
<keyword evidence="5" id="KW-1185">Reference proteome</keyword>
<keyword evidence="1" id="KW-0732">Signal</keyword>
<evidence type="ECO:0000313" key="3">
    <source>
        <dbReference type="EMBL" id="CAE0691337.1"/>
    </source>
</evidence>
<dbReference type="AlphaFoldDB" id="A0A6S8T551"/>
<name>A0A6S8T551_9STRA</name>
<evidence type="ECO:0000313" key="2">
    <source>
        <dbReference type="EMBL" id="CAE0691336.1"/>
    </source>
</evidence>
<feature type="chain" id="PRO_5036393533" evidence="1">
    <location>
        <begin position="17"/>
        <end position="218"/>
    </location>
</feature>
<dbReference type="EMBL" id="HBIW01008017">
    <property type="protein sequence ID" value="CAE0691337.1"/>
    <property type="molecule type" value="Transcribed_RNA"/>
</dbReference>
<sequence length="218" mass="23287">MNKLILALCLTRKVAGFASYSGKDCILEDSCPPAGNVNGFACSTFPNCQDPNVCPTSQVPNFAGPFARFEDNGGSPWIYSCSDNTCGSCYPYASAADFAAALSIENPFASCAADPVGITKRDPLNYCTATEELWCDWWTIEKGLDDEYKSSLYWEPYCSESSQINLCKPGSTCDSKEESDTPAENCLFNPTCFCLMDSLAGLPSGGGGGSGPTCTPQY</sequence>
<dbReference type="EMBL" id="HBIW01008016">
    <property type="protein sequence ID" value="CAE0691336.1"/>
    <property type="molecule type" value="Transcribed_RNA"/>
</dbReference>